<keyword evidence="3" id="KW-1185">Reference proteome</keyword>
<name>A0A0R2P2U3_9LACO</name>
<gene>
    <name evidence="2" type="ORF">DY78_GL001327</name>
</gene>
<dbReference type="Proteomes" id="UP000050920">
    <property type="component" value="Unassembled WGS sequence"/>
</dbReference>
<dbReference type="Pfam" id="PF00668">
    <property type="entry name" value="Condensation"/>
    <property type="match status" value="1"/>
</dbReference>
<protein>
    <submittedName>
        <fullName evidence="2">NRPS condensation (Elongation) domain-containing protein</fullName>
    </submittedName>
</protein>
<feature type="domain" description="Condensation" evidence="1">
    <location>
        <begin position="93"/>
        <end position="297"/>
    </location>
</feature>
<reference evidence="2 3" key="1">
    <citation type="journal article" date="2015" name="Genome Announc.">
        <title>Expanding the biotechnology potential of lactobacilli through comparative genomics of 213 strains and associated genera.</title>
        <authorList>
            <person name="Sun Z."/>
            <person name="Harris H.M."/>
            <person name="McCann A."/>
            <person name="Guo C."/>
            <person name="Argimon S."/>
            <person name="Zhang W."/>
            <person name="Yang X."/>
            <person name="Jeffery I.B."/>
            <person name="Cooney J.C."/>
            <person name="Kagawa T.F."/>
            <person name="Liu W."/>
            <person name="Song Y."/>
            <person name="Salvetti E."/>
            <person name="Wrobel A."/>
            <person name="Rasinkangas P."/>
            <person name="Parkhill J."/>
            <person name="Rea M.C."/>
            <person name="O'Sullivan O."/>
            <person name="Ritari J."/>
            <person name="Douillard F.P."/>
            <person name="Paul Ross R."/>
            <person name="Yang R."/>
            <person name="Briner A.E."/>
            <person name="Felis G.E."/>
            <person name="de Vos W.M."/>
            <person name="Barrangou R."/>
            <person name="Klaenhammer T.R."/>
            <person name="Caufield P.W."/>
            <person name="Cui Y."/>
            <person name="Zhang H."/>
            <person name="O'Toole P.W."/>
        </authorList>
    </citation>
    <scope>NUCLEOTIDE SEQUENCE [LARGE SCALE GENOMIC DNA]</scope>
    <source>
        <strain evidence="2 3">DSM 21115</strain>
    </source>
</reference>
<accession>A0A0R2P2U3</accession>
<dbReference type="Gene3D" id="3.30.559.10">
    <property type="entry name" value="Chloramphenicol acetyltransferase-like domain"/>
    <property type="match status" value="1"/>
</dbReference>
<evidence type="ECO:0000259" key="1">
    <source>
        <dbReference type="Pfam" id="PF00668"/>
    </source>
</evidence>
<evidence type="ECO:0000313" key="3">
    <source>
        <dbReference type="Proteomes" id="UP000050920"/>
    </source>
</evidence>
<dbReference type="GO" id="GO:0008610">
    <property type="term" value="P:lipid biosynthetic process"/>
    <property type="evidence" value="ECO:0007669"/>
    <property type="project" value="UniProtKB-ARBA"/>
</dbReference>
<dbReference type="SUPFAM" id="SSF52777">
    <property type="entry name" value="CoA-dependent acyltransferases"/>
    <property type="match status" value="2"/>
</dbReference>
<dbReference type="GO" id="GO:0003824">
    <property type="term" value="F:catalytic activity"/>
    <property type="evidence" value="ECO:0007669"/>
    <property type="project" value="InterPro"/>
</dbReference>
<dbReference type="EMBL" id="AYGX02000017">
    <property type="protein sequence ID" value="KRO29162.1"/>
    <property type="molecule type" value="Genomic_DNA"/>
</dbReference>
<comment type="caution">
    <text evidence="2">The sequence shown here is derived from an EMBL/GenBank/DDBJ whole genome shotgun (WGS) entry which is preliminary data.</text>
</comment>
<dbReference type="InterPro" id="IPR001242">
    <property type="entry name" value="Condensation_dom"/>
</dbReference>
<evidence type="ECO:0000313" key="2">
    <source>
        <dbReference type="EMBL" id="KRO29162.1"/>
    </source>
</evidence>
<sequence length="414" mass="45995">MKEGDDMATYTSEPLNILHTIGFKELYPVIRCQLDFEGPLDVLQLVRALTQVTKIIPQLLCRYDLPHNRWQSTTATAAELIYTDVANPDADAAGLDWEKGPQLRCYLQTGPTSQLIIYLSHILTDGAGAKALLQLIAQAYNGQPLMIANRQDVGWLYDLKARVGKPDTTTTDNRDHPSQPLSLPALATAKTASRQRYVGQQTLSVAVTQRLLQAAHQSGVTLNDIIMACFGRAIQRFRPVKTIALACPTDLRRYAPPATGVVRIANHTARYNVAINSPVTDSINQTVHLMHNAMAEAKAHYQFFDSIAALLTQVQQHTDLTDLQQLVEKNYHVRPIAYTNFGIVAEDKIQFNHCPLQRVVLTGSFRTAPMFQIAASTFKSQLTIAFNMIGTPDEYHFGMAITASVADLMRQFCE</sequence>
<dbReference type="InterPro" id="IPR023213">
    <property type="entry name" value="CAT-like_dom_sf"/>
</dbReference>
<organism evidence="2 3">
    <name type="scientific">Lactiplantibacillus fabifermentans DSM 21115</name>
    <dbReference type="NCBI Taxonomy" id="1413187"/>
    <lineage>
        <taxon>Bacteria</taxon>
        <taxon>Bacillati</taxon>
        <taxon>Bacillota</taxon>
        <taxon>Bacilli</taxon>
        <taxon>Lactobacillales</taxon>
        <taxon>Lactobacillaceae</taxon>
        <taxon>Lactiplantibacillus</taxon>
    </lineage>
</organism>
<dbReference type="AlphaFoldDB" id="A0A0R2P2U3"/>
<dbReference type="Gene3D" id="3.30.559.30">
    <property type="entry name" value="Nonribosomal peptide synthetase, condensation domain"/>
    <property type="match status" value="1"/>
</dbReference>
<proteinExistence type="predicted"/>